<dbReference type="InterPro" id="IPR002818">
    <property type="entry name" value="DJ-1/PfpI"/>
</dbReference>
<name>A0AAN7ZS98_9PEZI</name>
<organism evidence="2 3">
    <name type="scientific">Elasticomyces elasticus</name>
    <dbReference type="NCBI Taxonomy" id="574655"/>
    <lineage>
        <taxon>Eukaryota</taxon>
        <taxon>Fungi</taxon>
        <taxon>Dikarya</taxon>
        <taxon>Ascomycota</taxon>
        <taxon>Pezizomycotina</taxon>
        <taxon>Dothideomycetes</taxon>
        <taxon>Dothideomycetidae</taxon>
        <taxon>Mycosphaerellales</taxon>
        <taxon>Teratosphaeriaceae</taxon>
        <taxon>Elasticomyces</taxon>
    </lineage>
</organism>
<dbReference type="CDD" id="cd03139">
    <property type="entry name" value="GATase1_PfpI_2"/>
    <property type="match status" value="1"/>
</dbReference>
<dbReference type="Gene3D" id="3.40.50.880">
    <property type="match status" value="1"/>
</dbReference>
<dbReference type="PANTHER" id="PTHR43130:SF15">
    <property type="entry name" value="THIJ_PFPI FAMILY PROTEIN (AFU_ORTHOLOGUE AFUA_5G14240)"/>
    <property type="match status" value="1"/>
</dbReference>
<comment type="caution">
    <text evidence="2">The sequence shown here is derived from an EMBL/GenBank/DDBJ whole genome shotgun (WGS) entry which is preliminary data.</text>
</comment>
<sequence length="232" mass="24883">MTELTVGLLLYPAFEVLDMAGPIEVLNVLSVYMGKSLQLYVIAATMEPVSPGPIIPGPSSSFAGQQLYMPTHTLDNAPALDLLIVPGGPGSNNKEALQPSLDFIRNVYRGYQGHAPAKYLFSVCSGSLMFAWAGVLDGQRATTNKSFWSFITSNGPKTHWVAKARWVASGNIWTTSGVTAGIDGMLALVSSIWGEETAEKVSATIEHNRATQSDDDPWAEKYDCQDVSPVAG</sequence>
<dbReference type="SUPFAM" id="SSF52317">
    <property type="entry name" value="Class I glutamine amidotransferase-like"/>
    <property type="match status" value="1"/>
</dbReference>
<feature type="domain" description="DJ-1/PfpI" evidence="1">
    <location>
        <begin position="8"/>
        <end position="189"/>
    </location>
</feature>
<evidence type="ECO:0000313" key="2">
    <source>
        <dbReference type="EMBL" id="KAK5695373.1"/>
    </source>
</evidence>
<protein>
    <recommendedName>
        <fullName evidence="1">DJ-1/PfpI domain-containing protein</fullName>
    </recommendedName>
</protein>
<dbReference type="Proteomes" id="UP001310594">
    <property type="component" value="Unassembled WGS sequence"/>
</dbReference>
<gene>
    <name evidence="2" type="ORF">LTR97_008879</name>
</gene>
<dbReference type="PANTHER" id="PTHR43130">
    <property type="entry name" value="ARAC-FAMILY TRANSCRIPTIONAL REGULATOR"/>
    <property type="match status" value="1"/>
</dbReference>
<reference evidence="2" key="1">
    <citation type="submission" date="2023-08" db="EMBL/GenBank/DDBJ databases">
        <title>Black Yeasts Isolated from many extreme environments.</title>
        <authorList>
            <person name="Coleine C."/>
            <person name="Stajich J.E."/>
            <person name="Selbmann L."/>
        </authorList>
    </citation>
    <scope>NUCLEOTIDE SEQUENCE</scope>
    <source>
        <strain evidence="2">CCFEE 5810</strain>
    </source>
</reference>
<accession>A0AAN7ZS98</accession>
<evidence type="ECO:0000259" key="1">
    <source>
        <dbReference type="Pfam" id="PF01965"/>
    </source>
</evidence>
<dbReference type="InterPro" id="IPR029062">
    <property type="entry name" value="Class_I_gatase-like"/>
</dbReference>
<dbReference type="AlphaFoldDB" id="A0AAN7ZS98"/>
<dbReference type="EMBL" id="JAVRQU010000014">
    <property type="protein sequence ID" value="KAK5695373.1"/>
    <property type="molecule type" value="Genomic_DNA"/>
</dbReference>
<dbReference type="InterPro" id="IPR052158">
    <property type="entry name" value="INH-QAR"/>
</dbReference>
<dbReference type="Pfam" id="PF01965">
    <property type="entry name" value="DJ-1_PfpI"/>
    <property type="match status" value="1"/>
</dbReference>
<evidence type="ECO:0000313" key="3">
    <source>
        <dbReference type="Proteomes" id="UP001310594"/>
    </source>
</evidence>
<proteinExistence type="predicted"/>